<protein>
    <submittedName>
        <fullName evidence="1">Uncharacterized protein</fullName>
    </submittedName>
</protein>
<evidence type="ECO:0000313" key="1">
    <source>
        <dbReference type="EMBL" id="CAK0826021.1"/>
    </source>
</evidence>
<keyword evidence="2" id="KW-1185">Reference proteome</keyword>
<dbReference type="Proteomes" id="UP001189429">
    <property type="component" value="Unassembled WGS sequence"/>
</dbReference>
<proteinExistence type="predicted"/>
<gene>
    <name evidence="1" type="ORF">PCOR1329_LOCUS25989</name>
</gene>
<sequence>DVSARDVQRAVQVRGIATKSLILACRSVIVNEGESIAAREAALRSLSLFFDQELSSDEISLIREAALSPEVVREEQLMQVHPGLIKSLGMESLVAVAQRLQHCIAQGDAAAIENALNVDLHRTGVFAGNSRLKLVELKDGVKHYSDQNFELRKVPSDLEGAMIAVGPMDAAGIDFRVVAAHETVGVMIAHAAKRDCYAGVKEILKQLDTLGFARTVLSEMSTDSFNLKGVDLWQLDVGETGGAPEGMGQCGGLGGF</sequence>
<name>A0ABN9S4Y4_9DINO</name>
<organism evidence="1 2">
    <name type="scientific">Prorocentrum cordatum</name>
    <dbReference type="NCBI Taxonomy" id="2364126"/>
    <lineage>
        <taxon>Eukaryota</taxon>
        <taxon>Sar</taxon>
        <taxon>Alveolata</taxon>
        <taxon>Dinophyceae</taxon>
        <taxon>Prorocentrales</taxon>
        <taxon>Prorocentraceae</taxon>
        <taxon>Prorocentrum</taxon>
    </lineage>
</organism>
<accession>A0ABN9S4Y4</accession>
<reference evidence="1" key="1">
    <citation type="submission" date="2023-10" db="EMBL/GenBank/DDBJ databases">
        <authorList>
            <person name="Chen Y."/>
            <person name="Shah S."/>
            <person name="Dougan E. K."/>
            <person name="Thang M."/>
            <person name="Chan C."/>
        </authorList>
    </citation>
    <scope>NUCLEOTIDE SEQUENCE [LARGE SCALE GENOMIC DNA]</scope>
</reference>
<evidence type="ECO:0000313" key="2">
    <source>
        <dbReference type="Proteomes" id="UP001189429"/>
    </source>
</evidence>
<feature type="non-terminal residue" evidence="1">
    <location>
        <position position="1"/>
    </location>
</feature>
<comment type="caution">
    <text evidence="1">The sequence shown here is derived from an EMBL/GenBank/DDBJ whole genome shotgun (WGS) entry which is preliminary data.</text>
</comment>
<dbReference type="EMBL" id="CAUYUJ010009158">
    <property type="protein sequence ID" value="CAK0826021.1"/>
    <property type="molecule type" value="Genomic_DNA"/>
</dbReference>